<name>A0A367KT62_RHIST</name>
<proteinExistence type="inferred from homology"/>
<gene>
    <name evidence="8" type="ORF">CU098_007481</name>
</gene>
<dbReference type="InterPro" id="IPR012941">
    <property type="entry name" value="Phe_hydrox_C_dim_dom"/>
</dbReference>
<keyword evidence="2" id="KW-0285">Flavoprotein</keyword>
<dbReference type="Pfam" id="PF07976">
    <property type="entry name" value="Phe_hydrox_dim"/>
    <property type="match status" value="1"/>
</dbReference>
<dbReference type="PRINTS" id="PR00420">
    <property type="entry name" value="RNGMNOXGNASE"/>
</dbReference>
<dbReference type="InterPro" id="IPR038220">
    <property type="entry name" value="PHOX_C_sf"/>
</dbReference>
<dbReference type="InterPro" id="IPR036188">
    <property type="entry name" value="FAD/NAD-bd_sf"/>
</dbReference>
<dbReference type="GO" id="GO:0071949">
    <property type="term" value="F:FAD binding"/>
    <property type="evidence" value="ECO:0007669"/>
    <property type="project" value="InterPro"/>
</dbReference>
<dbReference type="Gene3D" id="3.50.50.60">
    <property type="entry name" value="FAD/NAD(P)-binding domain"/>
    <property type="match status" value="2"/>
</dbReference>
<dbReference type="Gene3D" id="3.40.30.20">
    <property type="match status" value="1"/>
</dbReference>
<keyword evidence="9" id="KW-1185">Reference proteome</keyword>
<dbReference type="Pfam" id="PF01494">
    <property type="entry name" value="FAD_binding_3"/>
    <property type="match status" value="1"/>
</dbReference>
<comment type="similarity">
    <text evidence="1">Belongs to the PheA/TfdB FAD monooxygenase family.</text>
</comment>
<dbReference type="Proteomes" id="UP000253551">
    <property type="component" value="Unassembled WGS sequence"/>
</dbReference>
<dbReference type="InterPro" id="IPR002938">
    <property type="entry name" value="FAD-bd"/>
</dbReference>
<feature type="compositionally biased region" description="Polar residues" evidence="5">
    <location>
        <begin position="398"/>
        <end position="422"/>
    </location>
</feature>
<evidence type="ECO:0000256" key="3">
    <source>
        <dbReference type="ARBA" id="ARBA00022827"/>
    </source>
</evidence>
<dbReference type="InterPro" id="IPR036249">
    <property type="entry name" value="Thioredoxin-like_sf"/>
</dbReference>
<evidence type="ECO:0000256" key="1">
    <source>
        <dbReference type="ARBA" id="ARBA00007801"/>
    </source>
</evidence>
<comment type="caution">
    <text evidence="8">The sequence shown here is derived from an EMBL/GenBank/DDBJ whole genome shotgun (WGS) entry which is preliminary data.</text>
</comment>
<evidence type="ECO:0000256" key="2">
    <source>
        <dbReference type="ARBA" id="ARBA00022630"/>
    </source>
</evidence>
<evidence type="ECO:0000313" key="8">
    <source>
        <dbReference type="EMBL" id="RCI05381.1"/>
    </source>
</evidence>
<organism evidence="8 9">
    <name type="scientific">Rhizopus stolonifer</name>
    <name type="common">Rhizopus nigricans</name>
    <dbReference type="NCBI Taxonomy" id="4846"/>
    <lineage>
        <taxon>Eukaryota</taxon>
        <taxon>Fungi</taxon>
        <taxon>Fungi incertae sedis</taxon>
        <taxon>Mucoromycota</taxon>
        <taxon>Mucoromycotina</taxon>
        <taxon>Mucoromycetes</taxon>
        <taxon>Mucorales</taxon>
        <taxon>Mucorineae</taxon>
        <taxon>Rhizopodaceae</taxon>
        <taxon>Rhizopus</taxon>
    </lineage>
</organism>
<evidence type="ECO:0000313" key="9">
    <source>
        <dbReference type="Proteomes" id="UP000253551"/>
    </source>
</evidence>
<dbReference type="STRING" id="4846.A0A367KT62"/>
<feature type="region of interest" description="Disordered" evidence="5">
    <location>
        <begin position="398"/>
        <end position="443"/>
    </location>
</feature>
<dbReference type="OrthoDB" id="1716816at2759"/>
<feature type="domain" description="Phenol hydroxylase-like C-terminal dimerisation" evidence="7">
    <location>
        <begin position="484"/>
        <end position="620"/>
    </location>
</feature>
<evidence type="ECO:0000259" key="7">
    <source>
        <dbReference type="Pfam" id="PF07976"/>
    </source>
</evidence>
<dbReference type="SUPFAM" id="SSF52833">
    <property type="entry name" value="Thioredoxin-like"/>
    <property type="match status" value="1"/>
</dbReference>
<dbReference type="AlphaFoldDB" id="A0A367KT62"/>
<protein>
    <submittedName>
        <fullName evidence="8">Uncharacterized protein</fullName>
    </submittedName>
</protein>
<dbReference type="SUPFAM" id="SSF51905">
    <property type="entry name" value="FAD/NAD(P)-binding domain"/>
    <property type="match status" value="1"/>
</dbReference>
<keyword evidence="4" id="KW-0560">Oxidoreductase</keyword>
<dbReference type="Gene3D" id="3.30.9.10">
    <property type="entry name" value="D-Amino Acid Oxidase, subunit A, domain 2"/>
    <property type="match status" value="1"/>
</dbReference>
<feature type="compositionally biased region" description="Polar residues" evidence="5">
    <location>
        <begin position="431"/>
        <end position="443"/>
    </location>
</feature>
<evidence type="ECO:0000259" key="6">
    <source>
        <dbReference type="Pfam" id="PF01494"/>
    </source>
</evidence>
<feature type="domain" description="FAD-binding" evidence="6">
    <location>
        <begin position="4"/>
        <end position="128"/>
    </location>
</feature>
<dbReference type="GO" id="GO:0016491">
    <property type="term" value="F:oxidoreductase activity"/>
    <property type="evidence" value="ECO:0007669"/>
    <property type="project" value="UniProtKB-KW"/>
</dbReference>
<sequence length="630" mass="71979">MNNETDVFIIGTGLSGLYAALLLSKMGVSIHMIENSGDEYDELLLLSPRILQLLHQLDVLEKILEKGTKHQSLDLYYSGQLMGALKAFDNDNVGFDYSLSIERSVLYRALLEHLGRLGISFPEENEELMKIEDHAIHKLVYLKNNQVWKTKIVLVENDDTNIVRQALGHHNRMYITLEHNPCWTKINLDDEVPVSVALSYIKFVLEPYHIEFGKVESYVRWKGEQKKTELFEYDNSYFFIGPSSQLSSPRGFMDLTVYLEEIQNLCWKLAFRFRQCAAPHLLETIQPEIEKKSKETVLAAGLWLHQLMKEANPSVRTLIYQLNKLSCCFVGDFPYDQNEINRPPETLISEFDLDNESSFEFIPPQETERRQPAAAGYLAPEGKLKPYSLLQILASTSETQTEHAAQPKDTPSPQLDTQSIDQNEPRKRPNSADNDPSNSLSTFQTKCDSINNKAMSSGRWKSIKQNYSKLNDRIQGFNPQGICFTLLVFCGPLMLSPAVAQFIKHLASPISFLYQTNSETCLHSTVGQKQQDTSLFSVLFISNATKQEATHYIHQTPSDTVHSHFPYGLDKVFLDHDQQCYKAYDIRQPEVVIIRPDGFIGTRIPPDYQRLCLYFNSFLILEQNIAASYS</sequence>
<keyword evidence="3" id="KW-0274">FAD</keyword>
<evidence type="ECO:0000256" key="4">
    <source>
        <dbReference type="ARBA" id="ARBA00023002"/>
    </source>
</evidence>
<evidence type="ECO:0000256" key="5">
    <source>
        <dbReference type="SAM" id="MobiDB-lite"/>
    </source>
</evidence>
<dbReference type="EMBL" id="PJQM01000403">
    <property type="protein sequence ID" value="RCI05381.1"/>
    <property type="molecule type" value="Genomic_DNA"/>
</dbReference>
<reference evidence="8 9" key="1">
    <citation type="journal article" date="2018" name="G3 (Bethesda)">
        <title>Phylogenetic and Phylogenomic Definition of Rhizopus Species.</title>
        <authorList>
            <person name="Gryganskyi A.P."/>
            <person name="Golan J."/>
            <person name="Dolatabadi S."/>
            <person name="Mondo S."/>
            <person name="Robb S."/>
            <person name="Idnurm A."/>
            <person name="Muszewska A."/>
            <person name="Steczkiewicz K."/>
            <person name="Masonjones S."/>
            <person name="Liao H.L."/>
            <person name="Gajdeczka M.T."/>
            <person name="Anike F."/>
            <person name="Vuek A."/>
            <person name="Anishchenko I.M."/>
            <person name="Voigt K."/>
            <person name="de Hoog G.S."/>
            <person name="Smith M.E."/>
            <person name="Heitman J."/>
            <person name="Vilgalys R."/>
            <person name="Stajich J.E."/>
        </authorList>
    </citation>
    <scope>NUCLEOTIDE SEQUENCE [LARGE SCALE GENOMIC DNA]</scope>
    <source>
        <strain evidence="8 9">LSU 92-RS-03</strain>
    </source>
</reference>
<accession>A0A367KT62</accession>